<feature type="transmembrane region" description="Helical" evidence="1">
    <location>
        <begin position="61"/>
        <end position="89"/>
    </location>
</feature>
<reference evidence="2 3" key="1">
    <citation type="submission" date="2018-02" db="EMBL/GenBank/DDBJ databases">
        <title>Genomic Encyclopedia of Archaeal and Bacterial Type Strains, Phase II (KMG-II): from individual species to whole genera.</title>
        <authorList>
            <person name="Goeker M."/>
        </authorList>
    </citation>
    <scope>NUCLEOTIDE SEQUENCE [LARGE SCALE GENOMIC DNA]</scope>
    <source>
        <strain evidence="2 3">YU 961-1</strain>
    </source>
</reference>
<gene>
    <name evidence="2" type="ORF">CLV40_13933</name>
</gene>
<keyword evidence="1" id="KW-0472">Membrane</keyword>
<dbReference type="Proteomes" id="UP000239203">
    <property type="component" value="Unassembled WGS sequence"/>
</dbReference>
<proteinExistence type="predicted"/>
<dbReference type="OrthoDB" id="3678714at2"/>
<comment type="caution">
    <text evidence="2">The sequence shown here is derived from an EMBL/GenBank/DDBJ whole genome shotgun (WGS) entry which is preliminary data.</text>
</comment>
<protein>
    <submittedName>
        <fullName evidence="2">Uncharacterized protein</fullName>
    </submittedName>
</protein>
<dbReference type="AlphaFoldDB" id="A0A2S6GBY1"/>
<keyword evidence="3" id="KW-1185">Reference proteome</keyword>
<evidence type="ECO:0000313" key="3">
    <source>
        <dbReference type="Proteomes" id="UP000239203"/>
    </source>
</evidence>
<dbReference type="EMBL" id="PTIX01000039">
    <property type="protein sequence ID" value="PPK61736.1"/>
    <property type="molecule type" value="Genomic_DNA"/>
</dbReference>
<accession>A0A2S6GBY1</accession>
<evidence type="ECO:0000256" key="1">
    <source>
        <dbReference type="SAM" id="Phobius"/>
    </source>
</evidence>
<organism evidence="2 3">
    <name type="scientific">Actinokineospora auranticolor</name>
    <dbReference type="NCBI Taxonomy" id="155976"/>
    <lineage>
        <taxon>Bacteria</taxon>
        <taxon>Bacillati</taxon>
        <taxon>Actinomycetota</taxon>
        <taxon>Actinomycetes</taxon>
        <taxon>Pseudonocardiales</taxon>
        <taxon>Pseudonocardiaceae</taxon>
        <taxon>Actinokineospora</taxon>
    </lineage>
</organism>
<keyword evidence="1" id="KW-1133">Transmembrane helix</keyword>
<sequence length="370" mass="38934">MGKASQREAAVVEAPVDGVAVADPATRRALSGLRMPLIGLPLAGVVLGVPSVWLAMVGAGWIGVVVLGVCAAAFLFTAVLALQVTGLWIGPAGRLLRAQPWRVASVKVFRPRRGVLPKARLLVRAEGEEPVHLLAPLLPWAAQQVLARTGKIWLVGPDAQGWVAIRSAGLVLPLGQARVSPAGFTDEVEIDVAQTAPVRIPLASGDAVLSRVISAPRKRSRTDLVTPILLLVFAGIVLVDLLNRGIKADQVGLAVGVFAGTLAIVGLLAWRVRRLRFWLQVDRHLADGPWTSVPVELPDLTEARRETVAGRATLPGGREVSVTLPRAGHALRANITETGTLWTAGTPAAGKRAVVGIPGYPFVALANFGE</sequence>
<name>A0A2S6GBY1_9PSEU</name>
<feature type="transmembrane region" description="Helical" evidence="1">
    <location>
        <begin position="251"/>
        <end position="270"/>
    </location>
</feature>
<evidence type="ECO:0000313" key="2">
    <source>
        <dbReference type="EMBL" id="PPK61736.1"/>
    </source>
</evidence>
<dbReference type="RefSeq" id="WP_104483403.1">
    <property type="nucleotide sequence ID" value="NZ_CP154825.1"/>
</dbReference>
<feature type="transmembrane region" description="Helical" evidence="1">
    <location>
        <begin position="37"/>
        <end position="55"/>
    </location>
</feature>
<keyword evidence="1" id="KW-0812">Transmembrane</keyword>
<feature type="transmembrane region" description="Helical" evidence="1">
    <location>
        <begin position="224"/>
        <end position="245"/>
    </location>
</feature>